<accession>A0A8J1JIR5</accession>
<name>A0A8J1JIR5_XENTR</name>
<dbReference type="Xenbase" id="XB-GENE-29078675">
    <property type="gene designation" value="LOC100487252"/>
</dbReference>
<evidence type="ECO:0000313" key="5">
    <source>
        <dbReference type="Xenbase" id="XB-GENE-29078675"/>
    </source>
</evidence>
<evidence type="ECO:0000313" key="4">
    <source>
        <dbReference type="RefSeq" id="XP_031757758.1"/>
    </source>
</evidence>
<dbReference type="KEGG" id="xtr:100487252"/>
<organism evidence="2 4">
    <name type="scientific">Xenopus tropicalis</name>
    <name type="common">Western clawed frog</name>
    <name type="synonym">Silurana tropicalis</name>
    <dbReference type="NCBI Taxonomy" id="8364"/>
    <lineage>
        <taxon>Eukaryota</taxon>
        <taxon>Metazoa</taxon>
        <taxon>Chordata</taxon>
        <taxon>Craniata</taxon>
        <taxon>Vertebrata</taxon>
        <taxon>Euteleostomi</taxon>
        <taxon>Amphibia</taxon>
        <taxon>Batrachia</taxon>
        <taxon>Anura</taxon>
        <taxon>Pipoidea</taxon>
        <taxon>Pipidae</taxon>
        <taxon>Xenopodinae</taxon>
        <taxon>Xenopus</taxon>
        <taxon>Silurana</taxon>
    </lineage>
</organism>
<dbReference type="RefSeq" id="XP_031757758.1">
    <property type="nucleotide sequence ID" value="XM_031901898.1"/>
</dbReference>
<dbReference type="AGR" id="Xenbase:XB-GENE-29078675"/>
<sequence length="438" mass="51230">MESNISTVEAEYIKNLQQQIYFLEMEASFLRDQTKKATDLQPRLTSETEHMFKKLQELHSQCHSLKLEVKRKDANLLILQRDYDHVRAQVRNSEEGHSKEKEQLVGEIVQQKKLKDLLDLQISQKERDILHNQQELERELLSSTDMEQRAHALLSQIQQRSKQQKSIENLLSEKRTQLLKVNSAMHEKEEMLLKHTAETQHRITLDLRSEISFLHQQVREKELLSEQDFLLRSKMMSDCSSLEAENNALLSKLHEINKQLEIQRTLKEEDYTHGSSSFAQLLSVKDKEEQLDREVKQQKELLKLEKDNFKYIMDQLSMLQSGNTLHSFTVASISSEIDELKAMLTKEEQINLELRKDKTLLVDHISSLQTQIADKDAELHRIFSRIEEIENGMKTLKFEQELHRSMQSTKWKEISDMAGSMKSLSRSLAEPSVCVGKH</sequence>
<evidence type="ECO:0000256" key="1">
    <source>
        <dbReference type="SAM" id="Coils"/>
    </source>
</evidence>
<dbReference type="OrthoDB" id="2130396at2759"/>
<feature type="coiled-coil region" evidence="1">
    <location>
        <begin position="239"/>
        <end position="308"/>
    </location>
</feature>
<reference evidence="3 4" key="1">
    <citation type="submission" date="2025-04" db="UniProtKB">
        <authorList>
            <consortium name="RefSeq"/>
        </authorList>
    </citation>
    <scope>IDENTIFICATION</scope>
    <source>
        <strain evidence="3 4">Nigerian</strain>
        <tissue evidence="3 4">Liver and blood</tissue>
    </source>
</reference>
<dbReference type="GeneID" id="100487252"/>
<keyword evidence="1" id="KW-0175">Coiled coil</keyword>
<protein>
    <submittedName>
        <fullName evidence="3 4">Myosin-11 isoform X1</fullName>
    </submittedName>
</protein>
<dbReference type="AlphaFoldDB" id="A0A8J1JIR5"/>
<evidence type="ECO:0000313" key="2">
    <source>
        <dbReference type="Proteomes" id="UP000008143"/>
    </source>
</evidence>
<dbReference type="RefSeq" id="XP_031757757.1">
    <property type="nucleotide sequence ID" value="XM_031901897.1"/>
</dbReference>
<dbReference type="Proteomes" id="UP000008143">
    <property type="component" value="Chromosome 5"/>
</dbReference>
<dbReference type="OMA" id="RKATEMH"/>
<keyword evidence="2" id="KW-1185">Reference proteome</keyword>
<proteinExistence type="predicted"/>
<evidence type="ECO:0000313" key="3">
    <source>
        <dbReference type="RefSeq" id="XP_031757757.1"/>
    </source>
</evidence>
<gene>
    <name evidence="3 4 5" type="primary">LOC100487252</name>
</gene>